<accession>A0A9E7EX42</accession>
<sequence>SFGIFSTNILWKGSYQAPTYREVKRVLFALAVASSHVISYVAPE</sequence>
<organism evidence="1 2">
    <name type="scientific">Musa troglodytarum</name>
    <name type="common">fe'i banana</name>
    <dbReference type="NCBI Taxonomy" id="320322"/>
    <lineage>
        <taxon>Eukaryota</taxon>
        <taxon>Viridiplantae</taxon>
        <taxon>Streptophyta</taxon>
        <taxon>Embryophyta</taxon>
        <taxon>Tracheophyta</taxon>
        <taxon>Spermatophyta</taxon>
        <taxon>Magnoliopsida</taxon>
        <taxon>Liliopsida</taxon>
        <taxon>Zingiberales</taxon>
        <taxon>Musaceae</taxon>
        <taxon>Musa</taxon>
    </lineage>
</organism>
<dbReference type="AlphaFoldDB" id="A0A9E7EX42"/>
<evidence type="ECO:0000313" key="2">
    <source>
        <dbReference type="Proteomes" id="UP001055439"/>
    </source>
</evidence>
<feature type="non-terminal residue" evidence="1">
    <location>
        <position position="1"/>
    </location>
</feature>
<gene>
    <name evidence="1" type="ORF">MUK42_18712</name>
</gene>
<keyword evidence="2" id="KW-1185">Reference proteome</keyword>
<evidence type="ECO:0000313" key="1">
    <source>
        <dbReference type="EMBL" id="URD84126.1"/>
    </source>
</evidence>
<name>A0A9E7EX42_9LILI</name>
<proteinExistence type="predicted"/>
<protein>
    <submittedName>
        <fullName evidence="1">Uncharacterized protein</fullName>
    </submittedName>
</protein>
<reference evidence="1" key="1">
    <citation type="submission" date="2022-05" db="EMBL/GenBank/DDBJ databases">
        <title>The Musa troglodytarum L. genome provides insights into the mechanism of non-climacteric behaviour and enrichment of carotenoids.</title>
        <authorList>
            <person name="Wang J."/>
        </authorList>
    </citation>
    <scope>NUCLEOTIDE SEQUENCE</scope>
    <source>
        <tissue evidence="1">Leaf</tissue>
    </source>
</reference>
<dbReference type="Proteomes" id="UP001055439">
    <property type="component" value="Chromosome 10"/>
</dbReference>
<dbReference type="EMBL" id="CP097503">
    <property type="protein sequence ID" value="URD84126.1"/>
    <property type="molecule type" value="Genomic_DNA"/>
</dbReference>